<feature type="transmembrane region" description="Helical" evidence="7">
    <location>
        <begin position="256"/>
        <end position="275"/>
    </location>
</feature>
<evidence type="ECO:0000313" key="9">
    <source>
        <dbReference type="Proteomes" id="UP000027341"/>
    </source>
</evidence>
<gene>
    <name evidence="8" type="ORF">EI16_02930</name>
</gene>
<dbReference type="InterPro" id="IPR004630">
    <property type="entry name" value="UPF0324_YeiH-like"/>
</dbReference>
<evidence type="ECO:0000256" key="5">
    <source>
        <dbReference type="ARBA" id="ARBA00022989"/>
    </source>
</evidence>
<feature type="transmembrane region" description="Helical" evidence="7">
    <location>
        <begin position="34"/>
        <end position="54"/>
    </location>
</feature>
<reference evidence="8 9" key="1">
    <citation type="submission" date="2014-04" db="EMBL/GenBank/DDBJ databases">
        <title>Draft genome sequence of Hydrogenovibrio marinus MH-110, a model organism for aerobic H2 metabolism.</title>
        <authorList>
            <person name="Cha H.J."/>
            <person name="Jo B.H."/>
            <person name="Hwang B.H."/>
        </authorList>
    </citation>
    <scope>NUCLEOTIDE SEQUENCE [LARGE SCALE GENOMIC DNA]</scope>
    <source>
        <strain evidence="8 9">MH-110</strain>
    </source>
</reference>
<dbReference type="NCBIfam" id="TIGR00698">
    <property type="entry name" value="YeiH family putative sulfate export transporter"/>
    <property type="match status" value="1"/>
</dbReference>
<keyword evidence="6 7" id="KW-0472">Membrane</keyword>
<keyword evidence="9" id="KW-1185">Reference proteome</keyword>
<feature type="transmembrane region" description="Helical" evidence="7">
    <location>
        <begin position="159"/>
        <end position="182"/>
    </location>
</feature>
<feature type="transmembrane region" description="Helical" evidence="7">
    <location>
        <begin position="12"/>
        <end position="28"/>
    </location>
</feature>
<keyword evidence="4 7" id="KW-0812">Transmembrane</keyword>
<evidence type="ECO:0000256" key="2">
    <source>
        <dbReference type="ARBA" id="ARBA00007977"/>
    </source>
</evidence>
<organism evidence="8 9">
    <name type="scientific">Hydrogenovibrio marinus</name>
    <dbReference type="NCBI Taxonomy" id="28885"/>
    <lineage>
        <taxon>Bacteria</taxon>
        <taxon>Pseudomonadati</taxon>
        <taxon>Pseudomonadota</taxon>
        <taxon>Gammaproteobacteria</taxon>
        <taxon>Thiotrichales</taxon>
        <taxon>Piscirickettsiaceae</taxon>
        <taxon>Hydrogenovibrio</taxon>
    </lineage>
</organism>
<comment type="subcellular location">
    <subcellularLocation>
        <location evidence="1">Cell membrane</location>
        <topology evidence="1">Multi-pass membrane protein</topology>
    </subcellularLocation>
</comment>
<dbReference type="PANTHER" id="PTHR30106:SF2">
    <property type="entry name" value="UPF0324 INNER MEMBRANE PROTEIN YEIH"/>
    <property type="match status" value="1"/>
</dbReference>
<evidence type="ECO:0000256" key="3">
    <source>
        <dbReference type="ARBA" id="ARBA00022475"/>
    </source>
</evidence>
<dbReference type="EMBL" id="JMIU01000001">
    <property type="protein sequence ID" value="KDN95276.1"/>
    <property type="molecule type" value="Genomic_DNA"/>
</dbReference>
<keyword evidence="5 7" id="KW-1133">Transmembrane helix</keyword>
<name>A0A066ZY51_HYDMR</name>
<accession>A0A066ZY51</accession>
<evidence type="ECO:0000256" key="4">
    <source>
        <dbReference type="ARBA" id="ARBA00022692"/>
    </source>
</evidence>
<evidence type="ECO:0000256" key="1">
    <source>
        <dbReference type="ARBA" id="ARBA00004651"/>
    </source>
</evidence>
<comment type="caution">
    <text evidence="8">The sequence shown here is derived from an EMBL/GenBank/DDBJ whole genome shotgun (WGS) entry which is preliminary data.</text>
</comment>
<keyword evidence="3" id="KW-1003">Cell membrane</keyword>
<protein>
    <submittedName>
        <fullName evidence="8">Membrane protein</fullName>
    </submittedName>
</protein>
<feature type="transmembrane region" description="Helical" evidence="7">
    <location>
        <begin position="99"/>
        <end position="117"/>
    </location>
</feature>
<evidence type="ECO:0000256" key="6">
    <source>
        <dbReference type="ARBA" id="ARBA00023136"/>
    </source>
</evidence>
<dbReference type="PANTHER" id="PTHR30106">
    <property type="entry name" value="INNER MEMBRANE PROTEIN YEIH-RELATED"/>
    <property type="match status" value="1"/>
</dbReference>
<dbReference type="InterPro" id="IPR018383">
    <property type="entry name" value="UPF0324_pro"/>
</dbReference>
<feature type="transmembrane region" description="Helical" evidence="7">
    <location>
        <begin position="129"/>
        <end position="147"/>
    </location>
</feature>
<feature type="transmembrane region" description="Helical" evidence="7">
    <location>
        <begin position="317"/>
        <end position="338"/>
    </location>
</feature>
<feature type="transmembrane region" description="Helical" evidence="7">
    <location>
        <begin position="226"/>
        <end position="244"/>
    </location>
</feature>
<dbReference type="GO" id="GO:0005886">
    <property type="term" value="C:plasma membrane"/>
    <property type="evidence" value="ECO:0007669"/>
    <property type="project" value="UniProtKB-SubCell"/>
</dbReference>
<evidence type="ECO:0000256" key="7">
    <source>
        <dbReference type="SAM" id="Phobius"/>
    </source>
</evidence>
<proteinExistence type="inferred from homology"/>
<dbReference type="Pfam" id="PF03601">
    <property type="entry name" value="Cons_hypoth698"/>
    <property type="match status" value="1"/>
</dbReference>
<feature type="transmembrane region" description="Helical" evidence="7">
    <location>
        <begin position="75"/>
        <end position="93"/>
    </location>
</feature>
<dbReference type="AlphaFoldDB" id="A0A066ZY51"/>
<dbReference type="Proteomes" id="UP000027341">
    <property type="component" value="Unassembled WGS sequence"/>
</dbReference>
<evidence type="ECO:0000313" key="8">
    <source>
        <dbReference type="EMBL" id="KDN95276.1"/>
    </source>
</evidence>
<dbReference type="RefSeq" id="WP_029909227.1">
    <property type="nucleotide sequence ID" value="NZ_AP020335.1"/>
</dbReference>
<sequence length="343" mass="36438">MFATATLRSQTLNGILLVALFAIAAHAISQTSIITSLGLSPLIVGILLGAIYGNTLHQHIPTEWHAGIHFSARKILRLAIILYGFSITLQEVASIGWQGILLAATVVLTILSVGYVIGTKVLKMEPETALLTSAGSGICGAAAVLAMEPVTKAQGHQTAVAVATVVVFGTLAMFLYPVLDSLHLFQLGTEAKGLYFGSTIHEVAQVVGASSILPSHAQDYAVIEKMTRVLMIVPAILVVGWLMSRRQSAGQTEKSSLVASIPWFAVGFLAVTAFNSLNLLPHDIVDSIHEIDTFLLTMAMVALGMETQVSKMKQVGSSAFILAGILFLILMIGGYFLVKLMIV</sequence>
<comment type="similarity">
    <text evidence="2">Belongs to the UPF0324 family.</text>
</comment>